<comment type="caution">
    <text evidence="2">The sequence shown here is derived from an EMBL/GenBank/DDBJ whole genome shotgun (WGS) entry which is preliminary data.</text>
</comment>
<evidence type="ECO:0000313" key="2">
    <source>
        <dbReference type="EMBL" id="GJT87146.1"/>
    </source>
</evidence>
<feature type="region of interest" description="Disordered" evidence="1">
    <location>
        <begin position="138"/>
        <end position="175"/>
    </location>
</feature>
<sequence>MIRITRSAIECDILEGTDEGTLNLEIVECLIHVLDEQNELVQLFRTAREKCRDSHVPEFKIRLYNMGAIRRYELTASQGLGGIVFESGPISQTDYDVIIEYKGGSPQRINKLHQSYMSLQFPLLFVFGTDKAKIPRKRLKPGKLEHEERKSTKEAGDSIANGQTLVNSWSTKVKR</sequence>
<gene>
    <name evidence="2" type="ORF">Tco_1068863</name>
</gene>
<evidence type="ECO:0000313" key="3">
    <source>
        <dbReference type="Proteomes" id="UP001151760"/>
    </source>
</evidence>
<reference evidence="2" key="2">
    <citation type="submission" date="2022-01" db="EMBL/GenBank/DDBJ databases">
        <authorList>
            <person name="Yamashiro T."/>
            <person name="Shiraishi A."/>
            <person name="Satake H."/>
            <person name="Nakayama K."/>
        </authorList>
    </citation>
    <scope>NUCLEOTIDE SEQUENCE</scope>
</reference>
<proteinExistence type="predicted"/>
<keyword evidence="3" id="KW-1185">Reference proteome</keyword>
<organism evidence="2 3">
    <name type="scientific">Tanacetum coccineum</name>
    <dbReference type="NCBI Taxonomy" id="301880"/>
    <lineage>
        <taxon>Eukaryota</taxon>
        <taxon>Viridiplantae</taxon>
        <taxon>Streptophyta</taxon>
        <taxon>Embryophyta</taxon>
        <taxon>Tracheophyta</taxon>
        <taxon>Spermatophyta</taxon>
        <taxon>Magnoliopsida</taxon>
        <taxon>eudicotyledons</taxon>
        <taxon>Gunneridae</taxon>
        <taxon>Pentapetalae</taxon>
        <taxon>asterids</taxon>
        <taxon>campanulids</taxon>
        <taxon>Asterales</taxon>
        <taxon>Asteraceae</taxon>
        <taxon>Asteroideae</taxon>
        <taxon>Anthemideae</taxon>
        <taxon>Anthemidinae</taxon>
        <taxon>Tanacetum</taxon>
    </lineage>
</organism>
<feature type="compositionally biased region" description="Polar residues" evidence="1">
    <location>
        <begin position="160"/>
        <end position="175"/>
    </location>
</feature>
<reference evidence="2" key="1">
    <citation type="journal article" date="2022" name="Int. J. Mol. Sci.">
        <title>Draft Genome of Tanacetum Coccineum: Genomic Comparison of Closely Related Tanacetum-Family Plants.</title>
        <authorList>
            <person name="Yamashiro T."/>
            <person name="Shiraishi A."/>
            <person name="Nakayama K."/>
            <person name="Satake H."/>
        </authorList>
    </citation>
    <scope>NUCLEOTIDE SEQUENCE</scope>
</reference>
<protein>
    <recommendedName>
        <fullName evidence="4">Helitron helicase-like domain-containing protein</fullName>
    </recommendedName>
</protein>
<dbReference type="Proteomes" id="UP001151760">
    <property type="component" value="Unassembled WGS sequence"/>
</dbReference>
<dbReference type="PANTHER" id="PTHR45786:SF74">
    <property type="entry name" value="ATP-DEPENDENT DNA HELICASE"/>
    <property type="match status" value="1"/>
</dbReference>
<evidence type="ECO:0000256" key="1">
    <source>
        <dbReference type="SAM" id="MobiDB-lite"/>
    </source>
</evidence>
<evidence type="ECO:0008006" key="4">
    <source>
        <dbReference type="Google" id="ProtNLM"/>
    </source>
</evidence>
<dbReference type="EMBL" id="BQNB010019611">
    <property type="protein sequence ID" value="GJT87146.1"/>
    <property type="molecule type" value="Genomic_DNA"/>
</dbReference>
<accession>A0ABQ5HIC8</accession>
<dbReference type="PANTHER" id="PTHR45786">
    <property type="entry name" value="DNA BINDING PROTEIN-LIKE"/>
    <property type="match status" value="1"/>
</dbReference>
<name>A0ABQ5HIC8_9ASTR</name>
<feature type="compositionally biased region" description="Basic and acidic residues" evidence="1">
    <location>
        <begin position="142"/>
        <end position="156"/>
    </location>
</feature>